<name>A0A919XFL4_9BACL</name>
<feature type="transmembrane region" description="Helical" evidence="8">
    <location>
        <begin position="103"/>
        <end position="120"/>
    </location>
</feature>
<feature type="domain" description="Major facilitator superfamily (MFS) profile" evidence="9">
    <location>
        <begin position="1"/>
        <end position="394"/>
    </location>
</feature>
<dbReference type="GO" id="GO:1990961">
    <property type="term" value="P:xenobiotic detoxification by transmembrane export across the plasma membrane"/>
    <property type="evidence" value="ECO:0007669"/>
    <property type="project" value="InterPro"/>
</dbReference>
<evidence type="ECO:0000259" key="9">
    <source>
        <dbReference type="PROSITE" id="PS50850"/>
    </source>
</evidence>
<feature type="transmembrane region" description="Helical" evidence="8">
    <location>
        <begin position="337"/>
        <end position="359"/>
    </location>
</feature>
<comment type="similarity">
    <text evidence="2 8">Belongs to the major facilitator superfamily. Bcr/CmlA family.</text>
</comment>
<feature type="transmembrane region" description="Helical" evidence="8">
    <location>
        <begin position="76"/>
        <end position="97"/>
    </location>
</feature>
<evidence type="ECO:0000256" key="7">
    <source>
        <dbReference type="ARBA" id="ARBA00023136"/>
    </source>
</evidence>
<evidence type="ECO:0000256" key="8">
    <source>
        <dbReference type="RuleBase" id="RU365088"/>
    </source>
</evidence>
<accession>A0A919XFL4</accession>
<gene>
    <name evidence="10" type="ORF">J2TS6_24170</name>
</gene>
<evidence type="ECO:0000256" key="5">
    <source>
        <dbReference type="ARBA" id="ARBA00022692"/>
    </source>
</evidence>
<evidence type="ECO:0000256" key="1">
    <source>
        <dbReference type="ARBA" id="ARBA00004651"/>
    </source>
</evidence>
<feature type="transmembrane region" description="Helical" evidence="8">
    <location>
        <begin position="371"/>
        <end position="390"/>
    </location>
</feature>
<dbReference type="FunFam" id="1.20.1720.10:FF:000005">
    <property type="entry name" value="Bcr/CflA family efflux transporter"/>
    <property type="match status" value="1"/>
</dbReference>
<keyword evidence="7 8" id="KW-0472">Membrane</keyword>
<feature type="transmembrane region" description="Helical" evidence="8">
    <location>
        <begin position="275"/>
        <end position="296"/>
    </location>
</feature>
<evidence type="ECO:0000256" key="2">
    <source>
        <dbReference type="ARBA" id="ARBA00006236"/>
    </source>
</evidence>
<proteinExistence type="inferred from homology"/>
<evidence type="ECO:0000256" key="3">
    <source>
        <dbReference type="ARBA" id="ARBA00022448"/>
    </source>
</evidence>
<feature type="transmembrane region" description="Helical" evidence="8">
    <location>
        <begin position="132"/>
        <end position="154"/>
    </location>
</feature>
<dbReference type="SUPFAM" id="SSF103473">
    <property type="entry name" value="MFS general substrate transporter"/>
    <property type="match status" value="1"/>
</dbReference>
<dbReference type="InterPro" id="IPR020846">
    <property type="entry name" value="MFS_dom"/>
</dbReference>
<protein>
    <recommendedName>
        <fullName evidence="8">Bcr/CflA family efflux transporter</fullName>
    </recommendedName>
</protein>
<dbReference type="CDD" id="cd17320">
    <property type="entry name" value="MFS_MdfA_MDR_like"/>
    <property type="match status" value="1"/>
</dbReference>
<feature type="transmembrane region" description="Helical" evidence="8">
    <location>
        <begin position="243"/>
        <end position="263"/>
    </location>
</feature>
<evidence type="ECO:0000313" key="11">
    <source>
        <dbReference type="Proteomes" id="UP000679779"/>
    </source>
</evidence>
<feature type="transmembrane region" description="Helical" evidence="8">
    <location>
        <begin position="302"/>
        <end position="325"/>
    </location>
</feature>
<dbReference type="PANTHER" id="PTHR43124">
    <property type="entry name" value="PURINE EFFLUX PUMP PBUE"/>
    <property type="match status" value="1"/>
</dbReference>
<keyword evidence="4 8" id="KW-1003">Cell membrane</keyword>
<dbReference type="InterPro" id="IPR050189">
    <property type="entry name" value="MFS_Efflux_Transporters"/>
</dbReference>
<dbReference type="InterPro" id="IPR004812">
    <property type="entry name" value="Efflux_drug-R_Bcr/CmlA"/>
</dbReference>
<dbReference type="InterPro" id="IPR011701">
    <property type="entry name" value="MFS"/>
</dbReference>
<keyword evidence="6 8" id="KW-1133">Transmembrane helix</keyword>
<evidence type="ECO:0000256" key="6">
    <source>
        <dbReference type="ARBA" id="ARBA00022989"/>
    </source>
</evidence>
<dbReference type="EMBL" id="BORQ01000002">
    <property type="protein sequence ID" value="GIO31276.1"/>
    <property type="molecule type" value="Genomic_DNA"/>
</dbReference>
<dbReference type="NCBIfam" id="TIGR00710">
    <property type="entry name" value="efflux_Bcr_CflA"/>
    <property type="match status" value="1"/>
</dbReference>
<comment type="caution">
    <text evidence="8">Lacks conserved residue(s) required for the propagation of feature annotation.</text>
</comment>
<dbReference type="Gene3D" id="1.20.1720.10">
    <property type="entry name" value="Multidrug resistance protein D"/>
    <property type="match status" value="1"/>
</dbReference>
<feature type="transmembrane region" description="Helical" evidence="8">
    <location>
        <begin position="48"/>
        <end position="69"/>
    </location>
</feature>
<keyword evidence="5 8" id="KW-0812">Transmembrane</keyword>
<organism evidence="10 11">
    <name type="scientific">Paenibacillus albilobatus</name>
    <dbReference type="NCBI Taxonomy" id="2716884"/>
    <lineage>
        <taxon>Bacteria</taxon>
        <taxon>Bacillati</taxon>
        <taxon>Bacillota</taxon>
        <taxon>Bacilli</taxon>
        <taxon>Bacillales</taxon>
        <taxon>Paenibacillaceae</taxon>
        <taxon>Paenibacillus</taxon>
    </lineage>
</organism>
<dbReference type="PRINTS" id="PR01036">
    <property type="entry name" value="TCRTETB"/>
</dbReference>
<dbReference type="InterPro" id="IPR036259">
    <property type="entry name" value="MFS_trans_sf"/>
</dbReference>
<dbReference type="PANTHER" id="PTHR43124:SF3">
    <property type="entry name" value="CHLORAMPHENICOL EFFLUX PUMP RV0191"/>
    <property type="match status" value="1"/>
</dbReference>
<comment type="caution">
    <text evidence="10">The sequence shown here is derived from an EMBL/GenBank/DDBJ whole genome shotgun (WGS) entry which is preliminary data.</text>
</comment>
<evidence type="ECO:0000256" key="4">
    <source>
        <dbReference type="ARBA" id="ARBA00022475"/>
    </source>
</evidence>
<keyword evidence="11" id="KW-1185">Reference proteome</keyword>
<dbReference type="RefSeq" id="WP_160044785.1">
    <property type="nucleotide sequence ID" value="NZ_BORQ01000002.1"/>
</dbReference>
<dbReference type="GO" id="GO:0042910">
    <property type="term" value="F:xenobiotic transmembrane transporter activity"/>
    <property type="evidence" value="ECO:0007669"/>
    <property type="project" value="InterPro"/>
</dbReference>
<dbReference type="PROSITE" id="PS50850">
    <property type="entry name" value="MFS"/>
    <property type="match status" value="1"/>
</dbReference>
<sequence>MIKYAAPSLLLMIVLVAFPQISETAYTPSLPDISAALGVSNSSVQFTLSVYFIGFALGVFGFGWLSDLIGRRPAMLGGLVVYGVGSLLCFFSESIALLLISRFIQAFGAATGSIITQTMLRESVPGEKRHAMFARISAVIAFTPAVGPLIGGWIDQAFGFRAVFFSLVAMSCLLFVYAFLKLPETADVSARTKAAVFPVVKKMLSLPRVLAFGALIGGINGVLFSYYAEAPFLFIERFRLSPGVYGFLGIFVASASVVGAMISKRLLRTRAPETIIHLGCLVMASGALLLTIASCLPMLPDILVMIGIVITMFALFIGSGIALPNCLSLALADFKDVIGTAGAVFSLGYYLLVSAATWGMSVLHNGSLLTMPLYFLAISIGMLLIGWKWIRTNA</sequence>
<comment type="subcellular location">
    <subcellularLocation>
        <location evidence="1 8">Cell membrane</location>
        <topology evidence="1 8">Multi-pass membrane protein</topology>
    </subcellularLocation>
</comment>
<reference evidence="10" key="1">
    <citation type="submission" date="2021-03" db="EMBL/GenBank/DDBJ databases">
        <title>Antimicrobial resistance genes in bacteria isolated from Japanese honey, and their potential for conferring macrolide and lincosamide resistance in the American foulbrood pathogen Paenibacillus larvae.</title>
        <authorList>
            <person name="Okamoto M."/>
            <person name="Kumagai M."/>
            <person name="Kanamori H."/>
            <person name="Takamatsu D."/>
        </authorList>
    </citation>
    <scope>NUCLEOTIDE SEQUENCE</scope>
    <source>
        <strain evidence="10">J2TS6</strain>
    </source>
</reference>
<dbReference type="Pfam" id="PF07690">
    <property type="entry name" value="MFS_1"/>
    <property type="match status" value="1"/>
</dbReference>
<feature type="transmembrane region" description="Helical" evidence="8">
    <location>
        <begin position="160"/>
        <end position="180"/>
    </location>
</feature>
<dbReference type="GO" id="GO:0005886">
    <property type="term" value="C:plasma membrane"/>
    <property type="evidence" value="ECO:0007669"/>
    <property type="project" value="UniProtKB-SubCell"/>
</dbReference>
<evidence type="ECO:0000313" key="10">
    <source>
        <dbReference type="EMBL" id="GIO31276.1"/>
    </source>
</evidence>
<dbReference type="AlphaFoldDB" id="A0A919XFL4"/>
<dbReference type="Proteomes" id="UP000679779">
    <property type="component" value="Unassembled WGS sequence"/>
</dbReference>
<feature type="transmembrane region" description="Helical" evidence="8">
    <location>
        <begin position="209"/>
        <end position="228"/>
    </location>
</feature>
<keyword evidence="3 8" id="KW-0813">Transport</keyword>